<comment type="subcellular location">
    <subcellularLocation>
        <location evidence="1">Mitochondrion</location>
    </subcellularLocation>
</comment>
<evidence type="ECO:0000256" key="2">
    <source>
        <dbReference type="ARBA" id="ARBA00007884"/>
    </source>
</evidence>
<accession>A0AA38I672</accession>
<evidence type="ECO:0000259" key="6">
    <source>
        <dbReference type="Pfam" id="PF08547"/>
    </source>
</evidence>
<protein>
    <recommendedName>
        <fullName evidence="6">NADH:ubiquinone oxidoreductase intermediate-associated protein 30 domain-containing protein</fullName>
    </recommendedName>
</protein>
<dbReference type="PANTHER" id="PTHR13194:SF18">
    <property type="entry name" value="COMPLEX I INTERMEDIATE-ASSOCIATED PROTEIN 30, MITOCHONDRIAL"/>
    <property type="match status" value="1"/>
</dbReference>
<dbReference type="SUPFAM" id="SSF49785">
    <property type="entry name" value="Galactose-binding domain-like"/>
    <property type="match status" value="1"/>
</dbReference>
<organism evidence="7 8">
    <name type="scientific">Zophobas morio</name>
    <dbReference type="NCBI Taxonomy" id="2755281"/>
    <lineage>
        <taxon>Eukaryota</taxon>
        <taxon>Metazoa</taxon>
        <taxon>Ecdysozoa</taxon>
        <taxon>Arthropoda</taxon>
        <taxon>Hexapoda</taxon>
        <taxon>Insecta</taxon>
        <taxon>Pterygota</taxon>
        <taxon>Neoptera</taxon>
        <taxon>Endopterygota</taxon>
        <taxon>Coleoptera</taxon>
        <taxon>Polyphaga</taxon>
        <taxon>Cucujiformia</taxon>
        <taxon>Tenebrionidae</taxon>
        <taxon>Zophobas</taxon>
    </lineage>
</organism>
<dbReference type="GO" id="GO:0006120">
    <property type="term" value="P:mitochondrial electron transport, NADH to ubiquinone"/>
    <property type="evidence" value="ECO:0007669"/>
    <property type="project" value="TreeGrafter"/>
</dbReference>
<dbReference type="PANTHER" id="PTHR13194">
    <property type="entry name" value="COMPLEX I INTERMEDIATE-ASSOCIATED PROTEIN 30"/>
    <property type="match status" value="1"/>
</dbReference>
<dbReference type="GO" id="GO:0051082">
    <property type="term" value="F:unfolded protein binding"/>
    <property type="evidence" value="ECO:0007669"/>
    <property type="project" value="TreeGrafter"/>
</dbReference>
<evidence type="ECO:0000256" key="5">
    <source>
        <dbReference type="SAM" id="Coils"/>
    </source>
</evidence>
<comment type="caution">
    <text evidence="7">The sequence shown here is derived from an EMBL/GenBank/DDBJ whole genome shotgun (WGS) entry which is preliminary data.</text>
</comment>
<keyword evidence="8" id="KW-1185">Reference proteome</keyword>
<feature type="coiled-coil region" evidence="5">
    <location>
        <begin position="49"/>
        <end position="76"/>
    </location>
</feature>
<sequence length="293" mass="34116">MYPMCRLIINNLRLSHRNNKSIHSSSILNTFWEKDDKGGYKTKTQVPMKERLRLGLQELKQEIALWTQELKEDFENDPVLVYRPGETDIVWKFGTEESLKQWVVTCDSDHGEGFSTCGLTLSNNGQGLLSGELSTRVPKDGRVKRAGYCNIRTLRARKSFKREAYLNWVAYNMLVLKVRGDGRSYMLNINTRGYYDVLWNDMYHYVLYTRGGPYWQVTKIPFSKFFMSSKGRVQDRQYPIPLNKVTNFGISVGDKINGPFSLEIDYIGLEYDPNHTEEFAYEQYKAPKYIVST</sequence>
<dbReference type="InterPro" id="IPR039131">
    <property type="entry name" value="NDUFAF1"/>
</dbReference>
<evidence type="ECO:0000256" key="4">
    <source>
        <dbReference type="ARBA" id="ARBA00023186"/>
    </source>
</evidence>
<keyword evidence="3" id="KW-0496">Mitochondrion</keyword>
<keyword evidence="5" id="KW-0175">Coiled coil</keyword>
<dbReference type="GO" id="GO:0005739">
    <property type="term" value="C:mitochondrion"/>
    <property type="evidence" value="ECO:0007669"/>
    <property type="project" value="UniProtKB-SubCell"/>
</dbReference>
<dbReference type="GO" id="GO:0032981">
    <property type="term" value="P:mitochondrial respiratory chain complex I assembly"/>
    <property type="evidence" value="ECO:0007669"/>
    <property type="project" value="TreeGrafter"/>
</dbReference>
<keyword evidence="4" id="KW-0143">Chaperone</keyword>
<reference evidence="7" key="1">
    <citation type="journal article" date="2023" name="G3 (Bethesda)">
        <title>Whole genome assemblies of Zophobas morio and Tenebrio molitor.</title>
        <authorList>
            <person name="Kaur S."/>
            <person name="Stinson S.A."/>
            <person name="diCenzo G.C."/>
        </authorList>
    </citation>
    <scope>NUCLEOTIDE SEQUENCE</scope>
    <source>
        <strain evidence="7">QUZm001</strain>
    </source>
</reference>
<name>A0AA38I672_9CUCU</name>
<evidence type="ECO:0000313" key="7">
    <source>
        <dbReference type="EMBL" id="KAJ3648237.1"/>
    </source>
</evidence>
<evidence type="ECO:0000256" key="3">
    <source>
        <dbReference type="ARBA" id="ARBA00023128"/>
    </source>
</evidence>
<dbReference type="EMBL" id="JALNTZ010000006">
    <property type="protein sequence ID" value="KAJ3648237.1"/>
    <property type="molecule type" value="Genomic_DNA"/>
</dbReference>
<dbReference type="InterPro" id="IPR013857">
    <property type="entry name" value="NADH-UbQ_OxRdtase-assoc_prot30"/>
</dbReference>
<evidence type="ECO:0000313" key="8">
    <source>
        <dbReference type="Proteomes" id="UP001168821"/>
    </source>
</evidence>
<dbReference type="Pfam" id="PF08547">
    <property type="entry name" value="CIA30"/>
    <property type="match status" value="1"/>
</dbReference>
<evidence type="ECO:0000256" key="1">
    <source>
        <dbReference type="ARBA" id="ARBA00004173"/>
    </source>
</evidence>
<gene>
    <name evidence="7" type="ORF">Zmor_020056</name>
</gene>
<dbReference type="AlphaFoldDB" id="A0AA38I672"/>
<dbReference type="InterPro" id="IPR008979">
    <property type="entry name" value="Galactose-bd-like_sf"/>
</dbReference>
<proteinExistence type="inferred from homology"/>
<comment type="similarity">
    <text evidence="2">Belongs to the CIA30 family.</text>
</comment>
<feature type="domain" description="NADH:ubiquinone oxidoreductase intermediate-associated protein 30" evidence="6">
    <location>
        <begin position="91"/>
        <end position="264"/>
    </location>
</feature>
<dbReference type="Proteomes" id="UP001168821">
    <property type="component" value="Unassembled WGS sequence"/>
</dbReference>